<dbReference type="AlphaFoldDB" id="A0A8U0QB68"/>
<reference evidence="3" key="1">
    <citation type="submission" date="2025-08" db="UniProtKB">
        <authorList>
            <consortium name="RefSeq"/>
        </authorList>
    </citation>
    <scope>IDENTIFICATION</scope>
    <source>
        <tissue evidence="3">White muscle</tissue>
    </source>
</reference>
<feature type="compositionally biased region" description="Basic and acidic residues" evidence="1">
    <location>
        <begin position="162"/>
        <end position="174"/>
    </location>
</feature>
<feature type="region of interest" description="Disordered" evidence="1">
    <location>
        <begin position="139"/>
        <end position="210"/>
    </location>
</feature>
<evidence type="ECO:0000313" key="2">
    <source>
        <dbReference type="Proteomes" id="UP000808372"/>
    </source>
</evidence>
<feature type="region of interest" description="Disordered" evidence="1">
    <location>
        <begin position="1"/>
        <end position="48"/>
    </location>
</feature>
<dbReference type="RefSeq" id="XP_038839377.1">
    <property type="nucleotide sequence ID" value="XM_038983449.1"/>
</dbReference>
<evidence type="ECO:0000313" key="3">
    <source>
        <dbReference type="RefSeq" id="XP_038839377.1"/>
    </source>
</evidence>
<name>A0A8U0QB68_SALNM</name>
<keyword evidence="2" id="KW-1185">Reference proteome</keyword>
<organism evidence="2 3">
    <name type="scientific">Salvelinus namaycush</name>
    <name type="common">Lake trout</name>
    <name type="synonym">Salmo namaycush</name>
    <dbReference type="NCBI Taxonomy" id="8040"/>
    <lineage>
        <taxon>Eukaryota</taxon>
        <taxon>Metazoa</taxon>
        <taxon>Chordata</taxon>
        <taxon>Craniata</taxon>
        <taxon>Vertebrata</taxon>
        <taxon>Euteleostomi</taxon>
        <taxon>Actinopterygii</taxon>
        <taxon>Neopterygii</taxon>
        <taxon>Teleostei</taxon>
        <taxon>Protacanthopterygii</taxon>
        <taxon>Salmoniformes</taxon>
        <taxon>Salmonidae</taxon>
        <taxon>Salmoninae</taxon>
        <taxon>Salvelinus</taxon>
    </lineage>
</organism>
<dbReference type="KEGG" id="snh:120037280"/>
<sequence length="269" mass="29481">MENKEFKESEVSGNDLTLIDLDDPINDGDVMKEDRSDKDHREVERQTTLEEAVLETDIQTLSLEAEGEIEMQEADLKTDGTSQSQKVEGEIELDDAVVIPPQSQEVEGECELDDAVVIPSQSQKVEGEIELDEAVVIPPQSQEVEGESELDEAVVIPSQSQEEAKGESELKQVDLKTATSTLTLEVEGESVMQESDDLQTAGTSQSQETERVAKAAVVTFTSVTRKAAASQTSLTLSRGKRSYPDLHTFVQDMKDGYLPLAPLFTGTYP</sequence>
<evidence type="ECO:0000256" key="1">
    <source>
        <dbReference type="SAM" id="MobiDB-lite"/>
    </source>
</evidence>
<gene>
    <name evidence="3" type="primary">LOC120037280</name>
</gene>
<dbReference type="Proteomes" id="UP000808372">
    <property type="component" value="Unplaced"/>
</dbReference>
<feature type="compositionally biased region" description="Polar residues" evidence="1">
    <location>
        <begin position="198"/>
        <end position="207"/>
    </location>
</feature>
<dbReference type="GeneID" id="120037280"/>
<accession>A0A8U0QB68</accession>
<feature type="compositionally biased region" description="Basic and acidic residues" evidence="1">
    <location>
        <begin position="29"/>
        <end position="48"/>
    </location>
</feature>
<protein>
    <submittedName>
        <fullName evidence="3">Retinitis pigmentosa 1-like 1 protein</fullName>
    </submittedName>
</protein>
<proteinExistence type="predicted"/>
<feature type="compositionally biased region" description="Basic and acidic residues" evidence="1">
    <location>
        <begin position="1"/>
        <end position="10"/>
    </location>
</feature>